<evidence type="ECO:0000259" key="1">
    <source>
        <dbReference type="Pfam" id="PF00534"/>
    </source>
</evidence>
<dbReference type="InterPro" id="IPR028098">
    <property type="entry name" value="Glyco_trans_4-like_N"/>
</dbReference>
<accession>A0A3B1C0N8</accession>
<protein>
    <submittedName>
        <fullName evidence="3">Glycosyl transferase, group 1</fullName>
    </submittedName>
</protein>
<dbReference type="PANTHER" id="PTHR12526">
    <property type="entry name" value="GLYCOSYLTRANSFERASE"/>
    <property type="match status" value="1"/>
</dbReference>
<dbReference type="Pfam" id="PF00534">
    <property type="entry name" value="Glycos_transf_1"/>
    <property type="match status" value="1"/>
</dbReference>
<dbReference type="EMBL" id="UOGD01000266">
    <property type="protein sequence ID" value="VAX24136.1"/>
    <property type="molecule type" value="Genomic_DNA"/>
</dbReference>
<dbReference type="AlphaFoldDB" id="A0A3B1C0N8"/>
<name>A0A3B1C0N8_9ZZZZ</name>
<feature type="domain" description="Glycosyl transferase family 1" evidence="1">
    <location>
        <begin position="207"/>
        <end position="373"/>
    </location>
</feature>
<reference evidence="3" key="1">
    <citation type="submission" date="2018-06" db="EMBL/GenBank/DDBJ databases">
        <authorList>
            <person name="Zhirakovskaya E."/>
        </authorList>
    </citation>
    <scope>NUCLEOTIDE SEQUENCE</scope>
</reference>
<feature type="domain" description="Glycosyltransferase subfamily 4-like N-terminal" evidence="2">
    <location>
        <begin position="19"/>
        <end position="194"/>
    </location>
</feature>
<dbReference type="SUPFAM" id="SSF53756">
    <property type="entry name" value="UDP-Glycosyltransferase/glycogen phosphorylase"/>
    <property type="match status" value="1"/>
</dbReference>
<sequence length="404" mass="46462">MRIGMILDNEFTGDLRVENEVTTLQNAGHKVFVICLNFGTKKNREVFNGAEIFRISIPKFIKKKLVGLNNTIFNLYPIFWSIHIKRFITNNKIEVLHVHDLWMLNSAFKANEDFHLPIVSDLHENFVHALNHYRFANTFPGNILISKKRWEKSEIEWTKKADYIITVIEEAVERYIALGIPEEKISVVPNYVNLKSFLSDSIDEGIVNKFKDSFTITYVGGFDVHRGLESTLKAVPKIIKEINNFKLVLVGTGSNFESLVRLSKELNIEDHVSFEGWQPHEKLSSYIKASDVCLIPHLKTIHTDNTIPHKLFQYMIFEKPVVASNCAPLVRIINETGAGVIFKSNDENDLADKIVGLYQNPDLRNKMGKKGKQAVLDKYNWDRAAMNLIDVYRRIEQKVKEQNG</sequence>
<gene>
    <name evidence="3" type="ORF">MNBD_IGNAVI01-2579</name>
</gene>
<dbReference type="Gene3D" id="3.40.50.2000">
    <property type="entry name" value="Glycogen Phosphorylase B"/>
    <property type="match status" value="2"/>
</dbReference>
<keyword evidence="3" id="KW-0808">Transferase</keyword>
<dbReference type="Pfam" id="PF13439">
    <property type="entry name" value="Glyco_transf_4"/>
    <property type="match status" value="1"/>
</dbReference>
<dbReference type="CDD" id="cd03801">
    <property type="entry name" value="GT4_PimA-like"/>
    <property type="match status" value="1"/>
</dbReference>
<dbReference type="InterPro" id="IPR001296">
    <property type="entry name" value="Glyco_trans_1"/>
</dbReference>
<organism evidence="3">
    <name type="scientific">hydrothermal vent metagenome</name>
    <dbReference type="NCBI Taxonomy" id="652676"/>
    <lineage>
        <taxon>unclassified sequences</taxon>
        <taxon>metagenomes</taxon>
        <taxon>ecological metagenomes</taxon>
    </lineage>
</organism>
<evidence type="ECO:0000313" key="3">
    <source>
        <dbReference type="EMBL" id="VAX24136.1"/>
    </source>
</evidence>
<proteinExistence type="predicted"/>
<evidence type="ECO:0000259" key="2">
    <source>
        <dbReference type="Pfam" id="PF13439"/>
    </source>
</evidence>
<dbReference type="GO" id="GO:0016757">
    <property type="term" value="F:glycosyltransferase activity"/>
    <property type="evidence" value="ECO:0007669"/>
    <property type="project" value="InterPro"/>
</dbReference>